<organism evidence="1 2">
    <name type="scientific">Hymenobacter frigidus</name>
    <dbReference type="NCBI Taxonomy" id="1524095"/>
    <lineage>
        <taxon>Bacteria</taxon>
        <taxon>Pseudomonadati</taxon>
        <taxon>Bacteroidota</taxon>
        <taxon>Cytophagia</taxon>
        <taxon>Cytophagales</taxon>
        <taxon>Hymenobacteraceae</taxon>
        <taxon>Hymenobacter</taxon>
    </lineage>
</organism>
<dbReference type="Proteomes" id="UP000637774">
    <property type="component" value="Unassembled WGS sequence"/>
</dbReference>
<evidence type="ECO:0008006" key="3">
    <source>
        <dbReference type="Google" id="ProtNLM"/>
    </source>
</evidence>
<reference evidence="2" key="1">
    <citation type="journal article" date="2019" name="Int. J. Syst. Evol. Microbiol.">
        <title>The Global Catalogue of Microorganisms (GCM) 10K type strain sequencing project: providing services to taxonomists for standard genome sequencing and annotation.</title>
        <authorList>
            <consortium name="The Broad Institute Genomics Platform"/>
            <consortium name="The Broad Institute Genome Sequencing Center for Infectious Disease"/>
            <person name="Wu L."/>
            <person name="Ma J."/>
        </authorList>
    </citation>
    <scope>NUCLEOTIDE SEQUENCE [LARGE SCALE GENOMIC DNA]</scope>
    <source>
        <strain evidence="2">CGMCC 1.14966</strain>
    </source>
</reference>
<dbReference type="InterPro" id="IPR029063">
    <property type="entry name" value="SAM-dependent_MTases_sf"/>
</dbReference>
<sequence length="91" mass="10239">MLEYLPKADLPRALRGLRLRLKSDGTLVVFISRQTSFMVPLIQKWWQANLYGKRGLRAAFAEASFSQVDFQAFPGASGYLNAWGHIVVAKP</sequence>
<dbReference type="EMBL" id="BMGY01000052">
    <property type="protein sequence ID" value="GGH90351.1"/>
    <property type="molecule type" value="Genomic_DNA"/>
</dbReference>
<dbReference type="Gene3D" id="3.40.50.150">
    <property type="entry name" value="Vaccinia Virus protein VP39"/>
    <property type="match status" value="1"/>
</dbReference>
<evidence type="ECO:0000313" key="1">
    <source>
        <dbReference type="EMBL" id="GGH90351.1"/>
    </source>
</evidence>
<gene>
    <name evidence="1" type="ORF">GCM10011495_36020</name>
</gene>
<proteinExistence type="predicted"/>
<protein>
    <recommendedName>
        <fullName evidence="3">Class I SAM-dependent methyltransferase</fullName>
    </recommendedName>
</protein>
<keyword evidence="2" id="KW-1185">Reference proteome</keyword>
<comment type="caution">
    <text evidence="1">The sequence shown here is derived from an EMBL/GenBank/DDBJ whole genome shotgun (WGS) entry which is preliminary data.</text>
</comment>
<accession>A0ABQ2AES4</accession>
<dbReference type="RefSeq" id="WP_188563493.1">
    <property type="nucleotide sequence ID" value="NZ_BMGY01000052.1"/>
</dbReference>
<evidence type="ECO:0000313" key="2">
    <source>
        <dbReference type="Proteomes" id="UP000637774"/>
    </source>
</evidence>
<dbReference type="SUPFAM" id="SSF53335">
    <property type="entry name" value="S-adenosyl-L-methionine-dependent methyltransferases"/>
    <property type="match status" value="1"/>
</dbReference>
<name>A0ABQ2AES4_9BACT</name>